<comment type="similarity">
    <text evidence="7">Belongs to the PINc/VapC protein family.</text>
</comment>
<protein>
    <submittedName>
        <fullName evidence="9">Type II toxin-antitoxin system VapC family toxin</fullName>
    </submittedName>
</protein>
<evidence type="ECO:0000256" key="5">
    <source>
        <dbReference type="ARBA" id="ARBA00022801"/>
    </source>
</evidence>
<dbReference type="InterPro" id="IPR002716">
    <property type="entry name" value="PIN_dom"/>
</dbReference>
<accession>A0ABU9HVV3</accession>
<comment type="caution">
    <text evidence="9">The sequence shown here is derived from an EMBL/GenBank/DDBJ whole genome shotgun (WGS) entry which is preliminary data.</text>
</comment>
<evidence type="ECO:0000256" key="4">
    <source>
        <dbReference type="ARBA" id="ARBA00022723"/>
    </source>
</evidence>
<dbReference type="CDD" id="cd18738">
    <property type="entry name" value="PIN_VapC4-5_FitB-like"/>
    <property type="match status" value="1"/>
</dbReference>
<reference evidence="9 10" key="1">
    <citation type="submission" date="2024-04" db="EMBL/GenBank/DDBJ databases">
        <title>Flavobacterium sp. DGU11 16S ribosomal RNA gene Genome sequencing and assembly.</title>
        <authorList>
            <person name="Park S."/>
        </authorList>
    </citation>
    <scope>NUCLEOTIDE SEQUENCE [LARGE SCALE GENOMIC DNA]</scope>
    <source>
        <strain evidence="9 10">DGU11</strain>
    </source>
</reference>
<dbReference type="InterPro" id="IPR029060">
    <property type="entry name" value="PIN-like_dom_sf"/>
</dbReference>
<name>A0ABU9HVV3_9FLAO</name>
<proteinExistence type="inferred from homology"/>
<comment type="cofactor">
    <cofactor evidence="1">
        <name>Mg(2+)</name>
        <dbReference type="ChEBI" id="CHEBI:18420"/>
    </cofactor>
</comment>
<keyword evidence="2" id="KW-1277">Toxin-antitoxin system</keyword>
<gene>
    <name evidence="9" type="ORF">AAEO56_08485</name>
</gene>
<keyword evidence="5" id="KW-0378">Hydrolase</keyword>
<dbReference type="Proteomes" id="UP001464555">
    <property type="component" value="Unassembled WGS sequence"/>
</dbReference>
<evidence type="ECO:0000256" key="6">
    <source>
        <dbReference type="ARBA" id="ARBA00022842"/>
    </source>
</evidence>
<keyword evidence="6" id="KW-0460">Magnesium</keyword>
<evidence type="ECO:0000256" key="7">
    <source>
        <dbReference type="ARBA" id="ARBA00038093"/>
    </source>
</evidence>
<evidence type="ECO:0000256" key="3">
    <source>
        <dbReference type="ARBA" id="ARBA00022722"/>
    </source>
</evidence>
<evidence type="ECO:0000259" key="8">
    <source>
        <dbReference type="Pfam" id="PF01850"/>
    </source>
</evidence>
<dbReference type="Gene3D" id="3.40.50.1010">
    <property type="entry name" value="5'-nuclease"/>
    <property type="match status" value="1"/>
</dbReference>
<dbReference type="PANTHER" id="PTHR33653">
    <property type="entry name" value="RIBONUCLEASE VAPC2"/>
    <property type="match status" value="1"/>
</dbReference>
<dbReference type="PANTHER" id="PTHR33653:SF1">
    <property type="entry name" value="RIBONUCLEASE VAPC2"/>
    <property type="match status" value="1"/>
</dbReference>
<dbReference type="Pfam" id="PF01850">
    <property type="entry name" value="PIN"/>
    <property type="match status" value="1"/>
</dbReference>
<dbReference type="SUPFAM" id="SSF88723">
    <property type="entry name" value="PIN domain-like"/>
    <property type="match status" value="1"/>
</dbReference>
<dbReference type="InterPro" id="IPR050556">
    <property type="entry name" value="Type_II_TA_system_RNase"/>
</dbReference>
<keyword evidence="4" id="KW-0479">Metal-binding</keyword>
<evidence type="ECO:0000313" key="9">
    <source>
        <dbReference type="EMBL" id="MEL1244292.1"/>
    </source>
</evidence>
<evidence type="ECO:0000313" key="10">
    <source>
        <dbReference type="Proteomes" id="UP001464555"/>
    </source>
</evidence>
<keyword evidence="10" id="KW-1185">Reference proteome</keyword>
<dbReference type="RefSeq" id="WP_341696610.1">
    <property type="nucleotide sequence ID" value="NZ_JBBYHR010000004.1"/>
</dbReference>
<sequence length="128" mass="14397">MGQEYLIDTNVISGYFSELFSENSLDFLDIVTNLIPNISVITEIEILSWKTSTDVEDVVRDFVSDGIVFGITPEIVEISVNIRRRKNIKTPDAIIAATAVANNFTLITSNEKDFRNIKGLKIINPYKL</sequence>
<feature type="domain" description="PIN" evidence="8">
    <location>
        <begin position="5"/>
        <end position="119"/>
    </location>
</feature>
<keyword evidence="3" id="KW-0540">Nuclease</keyword>
<dbReference type="EMBL" id="JBBYHR010000004">
    <property type="protein sequence ID" value="MEL1244292.1"/>
    <property type="molecule type" value="Genomic_DNA"/>
</dbReference>
<evidence type="ECO:0000256" key="2">
    <source>
        <dbReference type="ARBA" id="ARBA00022649"/>
    </source>
</evidence>
<organism evidence="9 10">
    <name type="scientific">Flavobacterium arundinis</name>
    <dbReference type="NCBI Taxonomy" id="3139143"/>
    <lineage>
        <taxon>Bacteria</taxon>
        <taxon>Pseudomonadati</taxon>
        <taxon>Bacteroidota</taxon>
        <taxon>Flavobacteriia</taxon>
        <taxon>Flavobacteriales</taxon>
        <taxon>Flavobacteriaceae</taxon>
        <taxon>Flavobacterium</taxon>
    </lineage>
</organism>
<evidence type="ECO:0000256" key="1">
    <source>
        <dbReference type="ARBA" id="ARBA00001946"/>
    </source>
</evidence>